<proteinExistence type="predicted"/>
<accession>A0A0N4SZN6</accession>
<dbReference type="AlphaFoldDB" id="A0A0N4SZN6"/>
<dbReference type="WBParaSite" id="BPAG_0000126401-mRNA-1">
    <property type="protein sequence ID" value="BPAG_0000126401-mRNA-1"/>
    <property type="gene ID" value="BPAG_0000126401"/>
</dbReference>
<reference evidence="1 2" key="2">
    <citation type="submission" date="2018-11" db="EMBL/GenBank/DDBJ databases">
        <authorList>
            <consortium name="Pathogen Informatics"/>
        </authorList>
    </citation>
    <scope>NUCLEOTIDE SEQUENCE [LARGE SCALE GENOMIC DNA]</scope>
</reference>
<organism evidence="3">
    <name type="scientific">Brugia pahangi</name>
    <name type="common">Filarial nematode worm</name>
    <dbReference type="NCBI Taxonomy" id="6280"/>
    <lineage>
        <taxon>Eukaryota</taxon>
        <taxon>Metazoa</taxon>
        <taxon>Ecdysozoa</taxon>
        <taxon>Nematoda</taxon>
        <taxon>Chromadorea</taxon>
        <taxon>Rhabditida</taxon>
        <taxon>Spirurina</taxon>
        <taxon>Spiruromorpha</taxon>
        <taxon>Filarioidea</taxon>
        <taxon>Onchocercidae</taxon>
        <taxon>Brugia</taxon>
    </lineage>
</organism>
<keyword evidence="2" id="KW-1185">Reference proteome</keyword>
<evidence type="ECO:0000313" key="1">
    <source>
        <dbReference type="EMBL" id="VDN82451.1"/>
    </source>
</evidence>
<dbReference type="EMBL" id="UZAD01000090">
    <property type="protein sequence ID" value="VDN82451.1"/>
    <property type="molecule type" value="Genomic_DNA"/>
</dbReference>
<reference evidence="3" key="1">
    <citation type="submission" date="2017-02" db="UniProtKB">
        <authorList>
            <consortium name="WormBaseParasite"/>
        </authorList>
    </citation>
    <scope>IDENTIFICATION</scope>
</reference>
<gene>
    <name evidence="1" type="ORF">BPAG_LOCUS1265</name>
</gene>
<evidence type="ECO:0000313" key="2">
    <source>
        <dbReference type="Proteomes" id="UP000278627"/>
    </source>
</evidence>
<name>A0A0N4SZN6_BRUPA</name>
<protein>
    <submittedName>
        <fullName evidence="3">ANF_receptor domain-containing protein</fullName>
    </submittedName>
</protein>
<dbReference type="Proteomes" id="UP000278627">
    <property type="component" value="Unassembled WGS sequence"/>
</dbReference>
<sequence length="82" mass="9276">MYLSKNWLIGDDTSGIATVVKLILDVAADHVDCFNISYSYIRSKILLYQRGYGVSHGAIPSRRTRNHSNSFRWNVLSALVTE</sequence>
<evidence type="ECO:0000313" key="3">
    <source>
        <dbReference type="WBParaSite" id="BPAG_0000126401-mRNA-1"/>
    </source>
</evidence>